<dbReference type="RefSeq" id="WP_215378955.1">
    <property type="nucleotide sequence ID" value="NZ_JAGTIS010000013.1"/>
</dbReference>
<comment type="caution">
    <text evidence="1">The sequence shown here is derived from an EMBL/GenBank/DDBJ whole genome shotgun (WGS) entry which is preliminary data.</text>
</comment>
<dbReference type="Proteomes" id="UP001519667">
    <property type="component" value="Unassembled WGS sequence"/>
</dbReference>
<evidence type="ECO:0008006" key="3">
    <source>
        <dbReference type="Google" id="ProtNLM"/>
    </source>
</evidence>
<keyword evidence="2" id="KW-1185">Reference proteome</keyword>
<protein>
    <recommendedName>
        <fullName evidence="3">T4 bacteriophage base plate protein</fullName>
    </recommendedName>
</protein>
<proteinExistence type="predicted"/>
<reference evidence="1 2" key="1">
    <citation type="submission" date="2021-04" db="EMBL/GenBank/DDBJ databases">
        <title>Pseudomonas boanensis sp. nov., a bacterium isolated from river water used for household purposes in Boane District, Mozambique.</title>
        <authorList>
            <person name="Nicklasson M."/>
            <person name="Martin-Rodriguez A.J."/>
            <person name="Thorell K."/>
            <person name="Neves L."/>
            <person name="Mussagy A."/>
            <person name="Rydberg H.A."/>
            <person name="Hernroth B."/>
            <person name="Svensson-Stadler L."/>
            <person name="Sjoling A."/>
        </authorList>
    </citation>
    <scope>NUCLEOTIDE SEQUENCE [LARGE SCALE GENOMIC DNA]</scope>
    <source>
        <strain evidence="1 2">DB1</strain>
    </source>
</reference>
<dbReference type="EMBL" id="JAGTIS010000013">
    <property type="protein sequence ID" value="MBT8768531.1"/>
    <property type="molecule type" value="Genomic_DNA"/>
</dbReference>
<gene>
    <name evidence="1" type="ORF">J7302_20690</name>
</gene>
<evidence type="ECO:0000313" key="1">
    <source>
        <dbReference type="EMBL" id="MBT8768531.1"/>
    </source>
</evidence>
<name>A0ABS5XN26_9GAMM</name>
<evidence type="ECO:0000313" key="2">
    <source>
        <dbReference type="Proteomes" id="UP001519667"/>
    </source>
</evidence>
<accession>A0ABS5XN26</accession>
<sequence>MDLSPSPAMLRPFGQITDLDLDFGDEDRPGLVTRLLAQCGGHPDPTYWWALPVSLRTAALLRLVAITERVDALPFTAPCSCGETFEFELPLQPLAASAGEMGPIQVELDGQRSVTLRRPTGGDLRQWHAAMPASRAEAVRMMLDALLQDGQVQPDDEVRLAELVAEADPLVAFTVSCQCPACGAANEVPIDLDATALTRLRARQRALLIEVHCLASHYGWTESDVLAIPPARRAQYLALIENPS</sequence>
<organism evidence="1 2">
    <name type="scientific">Metapseudomonas boanensis</name>
    <dbReference type="NCBI Taxonomy" id="2822138"/>
    <lineage>
        <taxon>Bacteria</taxon>
        <taxon>Pseudomonadati</taxon>
        <taxon>Pseudomonadota</taxon>
        <taxon>Gammaproteobacteria</taxon>
        <taxon>Pseudomonadales</taxon>
        <taxon>Pseudomonadaceae</taxon>
        <taxon>Metapseudomonas</taxon>
    </lineage>
</organism>